<name>A0ABU7V7E0_9MICO</name>
<evidence type="ECO:0000256" key="1">
    <source>
        <dbReference type="ARBA" id="ARBA00023015"/>
    </source>
</evidence>
<dbReference type="SMART" id="SM00347">
    <property type="entry name" value="HTH_MARR"/>
    <property type="match status" value="1"/>
</dbReference>
<proteinExistence type="predicted"/>
<evidence type="ECO:0000313" key="6">
    <source>
        <dbReference type="Proteomes" id="UP001351900"/>
    </source>
</evidence>
<dbReference type="EMBL" id="JAZHOV010000005">
    <property type="protein sequence ID" value="MEF2255453.1"/>
    <property type="molecule type" value="Genomic_DNA"/>
</dbReference>
<gene>
    <name evidence="5" type="ORF">V2V91_09955</name>
</gene>
<keyword evidence="3" id="KW-0804">Transcription</keyword>
<accession>A0ABU7V7E0</accession>
<evidence type="ECO:0000256" key="2">
    <source>
        <dbReference type="ARBA" id="ARBA00023125"/>
    </source>
</evidence>
<organism evidence="5 6">
    <name type="scientific">Microbacterium schleiferi</name>
    <dbReference type="NCBI Taxonomy" id="69362"/>
    <lineage>
        <taxon>Bacteria</taxon>
        <taxon>Bacillati</taxon>
        <taxon>Actinomycetota</taxon>
        <taxon>Actinomycetes</taxon>
        <taxon>Micrococcales</taxon>
        <taxon>Microbacteriaceae</taxon>
        <taxon>Microbacterium</taxon>
    </lineage>
</organism>
<dbReference type="RefSeq" id="WP_331791718.1">
    <property type="nucleotide sequence ID" value="NZ_BAAAUO010000011.1"/>
</dbReference>
<dbReference type="PANTHER" id="PTHR33164">
    <property type="entry name" value="TRANSCRIPTIONAL REGULATOR, MARR FAMILY"/>
    <property type="match status" value="1"/>
</dbReference>
<comment type="caution">
    <text evidence="5">The sequence shown here is derived from an EMBL/GenBank/DDBJ whole genome shotgun (WGS) entry which is preliminary data.</text>
</comment>
<protein>
    <submittedName>
        <fullName evidence="5">MarR family transcriptional regulator</fullName>
    </submittedName>
</protein>
<keyword evidence="6" id="KW-1185">Reference proteome</keyword>
<dbReference type="PANTHER" id="PTHR33164:SF43">
    <property type="entry name" value="HTH-TYPE TRANSCRIPTIONAL REPRESSOR YETL"/>
    <property type="match status" value="1"/>
</dbReference>
<evidence type="ECO:0000313" key="5">
    <source>
        <dbReference type="EMBL" id="MEF2255453.1"/>
    </source>
</evidence>
<dbReference type="InterPro" id="IPR039422">
    <property type="entry name" value="MarR/SlyA-like"/>
</dbReference>
<dbReference type="SUPFAM" id="SSF46785">
    <property type="entry name" value="Winged helix' DNA-binding domain"/>
    <property type="match status" value="1"/>
</dbReference>
<dbReference type="Pfam" id="PF01047">
    <property type="entry name" value="MarR"/>
    <property type="match status" value="1"/>
</dbReference>
<keyword evidence="2" id="KW-0238">DNA-binding</keyword>
<evidence type="ECO:0000256" key="3">
    <source>
        <dbReference type="ARBA" id="ARBA00023163"/>
    </source>
</evidence>
<dbReference type="InterPro" id="IPR036388">
    <property type="entry name" value="WH-like_DNA-bd_sf"/>
</dbReference>
<feature type="domain" description="HTH marR-type" evidence="4">
    <location>
        <begin position="7"/>
        <end position="137"/>
    </location>
</feature>
<keyword evidence="1" id="KW-0805">Transcription regulation</keyword>
<dbReference type="PROSITE" id="PS50995">
    <property type="entry name" value="HTH_MARR_2"/>
    <property type="match status" value="1"/>
</dbReference>
<dbReference type="PROSITE" id="PS01117">
    <property type="entry name" value="HTH_MARR_1"/>
    <property type="match status" value="1"/>
</dbReference>
<dbReference type="Gene3D" id="1.10.10.10">
    <property type="entry name" value="Winged helix-like DNA-binding domain superfamily/Winged helix DNA-binding domain"/>
    <property type="match status" value="1"/>
</dbReference>
<dbReference type="Proteomes" id="UP001351900">
    <property type="component" value="Unassembled WGS sequence"/>
</dbReference>
<evidence type="ECO:0000259" key="4">
    <source>
        <dbReference type="PROSITE" id="PS50995"/>
    </source>
</evidence>
<sequence length="147" mass="15870">MTRVDALADLADVVLSVARKLHALTPEESGAIALTPLEALAMQHIDRHPGITSSEFAADLSLKSSNASAALRELERKGLIRRNPDPHDGRTVRITVTAESHEHLARVRAAWARLLSALPVDGAELARLTATLQSAESALSERQRSRS</sequence>
<dbReference type="InterPro" id="IPR023187">
    <property type="entry name" value="Tscrpt_reg_MarR-type_CS"/>
</dbReference>
<reference evidence="5 6" key="1">
    <citation type="submission" date="2024-01" db="EMBL/GenBank/DDBJ databases">
        <title>the genome sequence of strain Microbacterium schleiferi NBRC 15075.</title>
        <authorList>
            <person name="Ding Y."/>
            <person name="Zhang G."/>
        </authorList>
    </citation>
    <scope>NUCLEOTIDE SEQUENCE [LARGE SCALE GENOMIC DNA]</scope>
    <source>
        <strain evidence="5 6">NBRC 15075</strain>
    </source>
</reference>
<dbReference type="InterPro" id="IPR000835">
    <property type="entry name" value="HTH_MarR-typ"/>
</dbReference>
<dbReference type="InterPro" id="IPR036390">
    <property type="entry name" value="WH_DNA-bd_sf"/>
</dbReference>